<gene>
    <name evidence="6" type="ORF">NG665_00290</name>
</gene>
<evidence type="ECO:0000256" key="1">
    <source>
        <dbReference type="ARBA" id="ARBA00004776"/>
    </source>
</evidence>
<comment type="pathway">
    <text evidence="1">Cell wall biogenesis; cell wall polysaccharide biosynthesis.</text>
</comment>
<dbReference type="InterPro" id="IPR029044">
    <property type="entry name" value="Nucleotide-diphossugar_trans"/>
</dbReference>
<evidence type="ECO:0000259" key="5">
    <source>
        <dbReference type="Pfam" id="PF00535"/>
    </source>
</evidence>
<evidence type="ECO:0000313" key="6">
    <source>
        <dbReference type="EMBL" id="USR79473.1"/>
    </source>
</evidence>
<reference evidence="6" key="1">
    <citation type="submission" date="2022-06" db="EMBL/GenBank/DDBJ databases">
        <title>Complete Genome Sequence of Arcanobacterium pinnipediorum strain DSM 28752 isolated from a harbour seal.</title>
        <authorList>
            <person name="Borowiak M."/>
            <person name="Kreitlow A."/>
            <person name="Alssahen M."/>
            <person name="Malorny B."/>
            <person name="Laemmler C."/>
            <person name="Prenger-Berninghoff E."/>
            <person name="Siebert U."/>
            <person name="Ploetz M."/>
            <person name="Abdulmawjood A."/>
        </authorList>
    </citation>
    <scope>NUCLEOTIDE SEQUENCE</scope>
    <source>
        <strain evidence="6">DSM 28752</strain>
    </source>
</reference>
<evidence type="ECO:0000256" key="2">
    <source>
        <dbReference type="ARBA" id="ARBA00006739"/>
    </source>
</evidence>
<comment type="similarity">
    <text evidence="2">Belongs to the glycosyltransferase 2 family.</text>
</comment>
<keyword evidence="7" id="KW-1185">Reference proteome</keyword>
<keyword evidence="3" id="KW-0328">Glycosyltransferase</keyword>
<evidence type="ECO:0000256" key="3">
    <source>
        <dbReference type="ARBA" id="ARBA00022676"/>
    </source>
</evidence>
<dbReference type="Gene3D" id="3.90.550.10">
    <property type="entry name" value="Spore Coat Polysaccharide Biosynthesis Protein SpsA, Chain A"/>
    <property type="match status" value="1"/>
</dbReference>
<dbReference type="CDD" id="cd02526">
    <property type="entry name" value="GT2_RfbF_like"/>
    <property type="match status" value="1"/>
</dbReference>
<dbReference type="NCBIfam" id="TIGR01556">
    <property type="entry name" value="rhamnosyltran"/>
    <property type="match status" value="1"/>
</dbReference>
<keyword evidence="4" id="KW-0808">Transferase</keyword>
<dbReference type="InterPro" id="IPR006446">
    <property type="entry name" value="RhaTrfase"/>
</dbReference>
<dbReference type="EMBL" id="CP099547">
    <property type="protein sequence ID" value="USR79473.1"/>
    <property type="molecule type" value="Genomic_DNA"/>
</dbReference>
<name>A0ABY5AGZ8_9ACTO</name>
<sequence>MDSSAIFAVVVTYHPLDVTELIASLASQCGAVIVVDNSEVTPQHLVVACDENQAQLLPLQKNVGIGAAQNIGIDMALRRGARGVILFDQDSVPGPTLVGDLALHLDLDVAAVGPTPYDGDEPLVYTDHTWGPKRPDIRLDSTEPLEVSFLLASGCLIRADVLREIGFMPAEYFIDHVDLAWCMRARKHGYRLLAIPTVILPHSLGDKGIKITGRKKTIHVHSPIRNYYLTRNTFELMRNPDLPLPWRIRYGYWITRFAAFTILTSPDRSVRAHLIFRGVRDGIRRRMGKLGSPPAQR</sequence>
<organism evidence="6 7">
    <name type="scientific">Arcanobacterium pinnipediorum</name>
    <dbReference type="NCBI Taxonomy" id="1503041"/>
    <lineage>
        <taxon>Bacteria</taxon>
        <taxon>Bacillati</taxon>
        <taxon>Actinomycetota</taxon>
        <taxon>Actinomycetes</taxon>
        <taxon>Actinomycetales</taxon>
        <taxon>Actinomycetaceae</taxon>
        <taxon>Arcanobacterium</taxon>
    </lineage>
</organism>
<evidence type="ECO:0000256" key="4">
    <source>
        <dbReference type="ARBA" id="ARBA00022679"/>
    </source>
</evidence>
<evidence type="ECO:0000313" key="7">
    <source>
        <dbReference type="Proteomes" id="UP001056109"/>
    </source>
</evidence>
<protein>
    <submittedName>
        <fullName evidence="6">Glycosyltransferase family 2 protein</fullName>
    </submittedName>
</protein>
<dbReference type="InterPro" id="IPR001173">
    <property type="entry name" value="Glyco_trans_2-like"/>
</dbReference>
<dbReference type="PANTHER" id="PTHR43179">
    <property type="entry name" value="RHAMNOSYLTRANSFERASE WBBL"/>
    <property type="match status" value="1"/>
</dbReference>
<dbReference type="Proteomes" id="UP001056109">
    <property type="component" value="Chromosome"/>
</dbReference>
<dbReference type="SUPFAM" id="SSF53448">
    <property type="entry name" value="Nucleotide-diphospho-sugar transferases"/>
    <property type="match status" value="1"/>
</dbReference>
<dbReference type="PANTHER" id="PTHR43179:SF12">
    <property type="entry name" value="GALACTOFURANOSYLTRANSFERASE GLFT2"/>
    <property type="match status" value="1"/>
</dbReference>
<dbReference type="Pfam" id="PF00535">
    <property type="entry name" value="Glycos_transf_2"/>
    <property type="match status" value="1"/>
</dbReference>
<feature type="domain" description="Glycosyltransferase 2-like" evidence="5">
    <location>
        <begin position="17"/>
        <end position="166"/>
    </location>
</feature>
<proteinExistence type="inferred from homology"/>
<accession>A0ABY5AGZ8</accession>
<dbReference type="RefSeq" id="WP_252673342.1">
    <property type="nucleotide sequence ID" value="NZ_CP099547.1"/>
</dbReference>